<evidence type="ECO:0000313" key="2">
    <source>
        <dbReference type="Proteomes" id="UP000588017"/>
    </source>
</evidence>
<dbReference type="NCBIfam" id="TIGR02081">
    <property type="entry name" value="metW"/>
    <property type="match status" value="1"/>
</dbReference>
<dbReference type="CDD" id="cd02440">
    <property type="entry name" value="AdoMet_MTases"/>
    <property type="match status" value="1"/>
</dbReference>
<dbReference type="Pfam" id="PF07021">
    <property type="entry name" value="MetW"/>
    <property type="match status" value="1"/>
</dbReference>
<dbReference type="AlphaFoldDB" id="A0A841K989"/>
<proteinExistence type="predicted"/>
<reference evidence="1 2" key="1">
    <citation type="submission" date="2020-08" db="EMBL/GenBank/DDBJ databases">
        <title>Genomic Encyclopedia of Type Strains, Phase IV (KMG-IV): sequencing the most valuable type-strain genomes for metagenomic binning, comparative biology and taxonomic classification.</title>
        <authorList>
            <person name="Goeker M."/>
        </authorList>
    </citation>
    <scope>NUCLEOTIDE SEQUENCE [LARGE SCALE GENOMIC DNA]</scope>
    <source>
        <strain evidence="1 2">DSM 101465</strain>
    </source>
</reference>
<dbReference type="RefSeq" id="WP_183335397.1">
    <property type="nucleotide sequence ID" value="NZ_BMHX01000006.1"/>
</dbReference>
<protein>
    <submittedName>
        <fullName evidence="1">Methionine biosynthesis protein MetW</fullName>
    </submittedName>
</protein>
<dbReference type="SUPFAM" id="SSF53335">
    <property type="entry name" value="S-adenosyl-L-methionine-dependent methyltransferases"/>
    <property type="match status" value="1"/>
</dbReference>
<accession>A0A841K989</accession>
<sequence>MDATTAFAEQQPVRPDHRLVAEMVEPGARVLDVGCGDGALLALLERERRVDGRGIEISREGVSQCVARGLSVIQGDADTDLADYPDDSFDYVILSQTIQATRQPRQVLEHMLRIGRRAIVSFPNFGHWRIRLELGLKGRMPVTEKLPYSWYDTPNIHFCTIRDFVALCDEVGAQMERAVALNAGGEPVRVNVPWWVWNLFGESGVFLLRRR</sequence>
<name>A0A841K989_9HYPH</name>
<dbReference type="InterPro" id="IPR010743">
    <property type="entry name" value="Methionine_synth_MetW"/>
</dbReference>
<keyword evidence="2" id="KW-1185">Reference proteome</keyword>
<evidence type="ECO:0000313" key="1">
    <source>
        <dbReference type="EMBL" id="MBB6169067.1"/>
    </source>
</evidence>
<dbReference type="Gene3D" id="3.40.50.150">
    <property type="entry name" value="Vaccinia Virus protein VP39"/>
    <property type="match status" value="1"/>
</dbReference>
<organism evidence="1 2">
    <name type="scientific">Chelatococcus composti</name>
    <dbReference type="NCBI Taxonomy" id="1743235"/>
    <lineage>
        <taxon>Bacteria</taxon>
        <taxon>Pseudomonadati</taxon>
        <taxon>Pseudomonadota</taxon>
        <taxon>Alphaproteobacteria</taxon>
        <taxon>Hyphomicrobiales</taxon>
        <taxon>Chelatococcaceae</taxon>
        <taxon>Chelatococcus</taxon>
    </lineage>
</organism>
<gene>
    <name evidence="1" type="ORF">HNQ73_002704</name>
</gene>
<dbReference type="InterPro" id="IPR029063">
    <property type="entry name" value="SAM-dependent_MTases_sf"/>
</dbReference>
<dbReference type="Proteomes" id="UP000588017">
    <property type="component" value="Unassembled WGS sequence"/>
</dbReference>
<dbReference type="EMBL" id="JACHEH010000006">
    <property type="protein sequence ID" value="MBB6169067.1"/>
    <property type="molecule type" value="Genomic_DNA"/>
</dbReference>
<comment type="caution">
    <text evidence="1">The sequence shown here is derived from an EMBL/GenBank/DDBJ whole genome shotgun (WGS) entry which is preliminary data.</text>
</comment>